<proteinExistence type="predicted"/>
<dbReference type="AlphaFoldDB" id="A0A5N1IIJ8"/>
<name>A0A5N1IIJ8_9BACT</name>
<dbReference type="InterPro" id="IPR050137">
    <property type="entry name" value="PyrR_bifunctional"/>
</dbReference>
<accession>A0A5N1IIJ8</accession>
<dbReference type="NCBIfam" id="NF001097">
    <property type="entry name" value="PRK00129.1"/>
    <property type="match status" value="1"/>
</dbReference>
<dbReference type="Proteomes" id="UP000326570">
    <property type="component" value="Unassembled WGS sequence"/>
</dbReference>
<evidence type="ECO:0000313" key="2">
    <source>
        <dbReference type="EMBL" id="KAA9324966.1"/>
    </source>
</evidence>
<dbReference type="PANTHER" id="PTHR11608">
    <property type="entry name" value="BIFUNCTIONAL PROTEIN PYRR"/>
    <property type="match status" value="1"/>
</dbReference>
<dbReference type="SUPFAM" id="SSF53271">
    <property type="entry name" value="PRTase-like"/>
    <property type="match status" value="1"/>
</dbReference>
<feature type="domain" description="Phosphoribosyltransferase" evidence="1">
    <location>
        <begin position="14"/>
        <end position="209"/>
    </location>
</feature>
<dbReference type="EMBL" id="VTWT01000014">
    <property type="protein sequence ID" value="KAA9324966.1"/>
    <property type="molecule type" value="Genomic_DNA"/>
</dbReference>
<keyword evidence="3" id="KW-1185">Reference proteome</keyword>
<dbReference type="Pfam" id="PF14681">
    <property type="entry name" value="UPRTase"/>
    <property type="match status" value="1"/>
</dbReference>
<comment type="caution">
    <text evidence="2">The sequence shown here is derived from an EMBL/GenBank/DDBJ whole genome shotgun (WGS) entry which is preliminary data.</text>
</comment>
<keyword evidence="2" id="KW-0808">Transferase</keyword>
<reference evidence="2 3" key="1">
    <citation type="submission" date="2019-09" db="EMBL/GenBank/DDBJ databases">
        <title>Genome sequence of Adhaeribacter sp. M2.</title>
        <authorList>
            <person name="Srinivasan S."/>
        </authorList>
    </citation>
    <scope>NUCLEOTIDE SEQUENCE [LARGE SCALE GENOMIC DNA]</scope>
    <source>
        <strain evidence="2 3">M2</strain>
    </source>
</reference>
<dbReference type="InterPro" id="IPR000836">
    <property type="entry name" value="PRTase_dom"/>
</dbReference>
<keyword evidence="2" id="KW-0328">Glycosyltransferase</keyword>
<evidence type="ECO:0000313" key="3">
    <source>
        <dbReference type="Proteomes" id="UP000326570"/>
    </source>
</evidence>
<dbReference type="EC" id="2.4.2.9" evidence="2"/>
<dbReference type="InterPro" id="IPR029057">
    <property type="entry name" value="PRTase-like"/>
</dbReference>
<gene>
    <name evidence="2" type="ORF">F0P94_18820</name>
</gene>
<dbReference type="Gene3D" id="3.40.50.2020">
    <property type="match status" value="1"/>
</dbReference>
<dbReference type="PANTHER" id="PTHR11608:SF0">
    <property type="entry name" value="BIFUNCTIONAL PROTEIN PYRR"/>
    <property type="match status" value="1"/>
</dbReference>
<evidence type="ECO:0000259" key="1">
    <source>
        <dbReference type="Pfam" id="PF14681"/>
    </source>
</evidence>
<dbReference type="GO" id="GO:0004845">
    <property type="term" value="F:uracil phosphoribosyltransferase activity"/>
    <property type="evidence" value="ECO:0007669"/>
    <property type="project" value="UniProtKB-EC"/>
</dbReference>
<dbReference type="CDD" id="cd06223">
    <property type="entry name" value="PRTases_typeI"/>
    <property type="match status" value="1"/>
</dbReference>
<protein>
    <submittedName>
        <fullName evidence="2">Uracil phosphoribosyltransferase</fullName>
        <ecNumber evidence="2">2.4.2.9</ecNumber>
    </submittedName>
</protein>
<organism evidence="2 3">
    <name type="scientific">Adhaeribacter soli</name>
    <dbReference type="NCBI Taxonomy" id="2607655"/>
    <lineage>
        <taxon>Bacteria</taxon>
        <taxon>Pseudomonadati</taxon>
        <taxon>Bacteroidota</taxon>
        <taxon>Cytophagia</taxon>
        <taxon>Cytophagales</taxon>
        <taxon>Hymenobacteraceae</taxon>
        <taxon>Adhaeribacter</taxon>
    </lineage>
</organism>
<dbReference type="RefSeq" id="WP_150905985.1">
    <property type="nucleotide sequence ID" value="NZ_VTWT01000014.1"/>
</dbReference>
<sequence length="215" mass="24004">MYILTKENSIAGYFLAQLRDVNVQKDTMRFRRNLERLGELLAYEISKTLPYETRKVQTPLAETTANLPVEFPVLATVLRAGLPFHHGFLNYFDASESAFVAAYRVERTADLEVRVDYMTSVSLENKILLLVDPMLATGKSLALTYQAMLRFGTPRETHIAACVASPEGIAHIQQELPNVKIWLGALDEKLNEHAYIIPGLGDAGNLAYGAKYSLP</sequence>